<dbReference type="Proteomes" id="UP001209922">
    <property type="component" value="Unassembled WGS sequence"/>
</dbReference>
<feature type="region of interest" description="Disordered" evidence="2">
    <location>
        <begin position="480"/>
        <end position="504"/>
    </location>
</feature>
<comment type="caution">
    <text evidence="4">The sequence shown here is derived from an EMBL/GenBank/DDBJ whole genome shotgun (WGS) entry which is preliminary data.</text>
</comment>
<organism evidence="4 5">
    <name type="scientific">Xanthomonas chitinilytica</name>
    <dbReference type="NCBI Taxonomy" id="2989819"/>
    <lineage>
        <taxon>Bacteria</taxon>
        <taxon>Pseudomonadati</taxon>
        <taxon>Pseudomonadota</taxon>
        <taxon>Gammaproteobacteria</taxon>
        <taxon>Lysobacterales</taxon>
        <taxon>Lysobacteraceae</taxon>
        <taxon>Xanthomonas</taxon>
    </lineage>
</organism>
<evidence type="ECO:0000256" key="3">
    <source>
        <dbReference type="SAM" id="Phobius"/>
    </source>
</evidence>
<dbReference type="RefSeq" id="WP_265126757.1">
    <property type="nucleotide sequence ID" value="NZ_JAPCHY010000003.1"/>
</dbReference>
<proteinExistence type="predicted"/>
<keyword evidence="5" id="KW-1185">Reference proteome</keyword>
<evidence type="ECO:0000313" key="5">
    <source>
        <dbReference type="Proteomes" id="UP001209922"/>
    </source>
</evidence>
<evidence type="ECO:0000256" key="1">
    <source>
        <dbReference type="SAM" id="Coils"/>
    </source>
</evidence>
<keyword evidence="1" id="KW-0175">Coiled coil</keyword>
<dbReference type="EMBL" id="JAPCHY010000003">
    <property type="protein sequence ID" value="MCW4471795.1"/>
    <property type="molecule type" value="Genomic_DNA"/>
</dbReference>
<evidence type="ECO:0000313" key="4">
    <source>
        <dbReference type="EMBL" id="MCW4471795.1"/>
    </source>
</evidence>
<gene>
    <name evidence="4" type="ORF">OK345_04640</name>
</gene>
<evidence type="ECO:0008006" key="6">
    <source>
        <dbReference type="Google" id="ProtNLM"/>
    </source>
</evidence>
<sequence length="1007" mass="109794">MNPPSPTAHPLPSRRLPGAQSGIGLVQVMLILLLVGAALAAGAVLLQSKRAPAQAVAQERTLRWADEAIAAFASANARLPCPSQTLHGVEDCSPGHVKGWLPLRTLLGASGNGMPVGPVAYMVYRGDETADLVLADPDDAAHLDLTAPGNAYQPPLIDGSAREIVTRNDEGEETSRRPFAAINGLDLCRSLELAEAGGTDRKLARVDAQGGVPRNVAYGIAAAGPQAGSSRMDDGNTGVAASLEAPWREWDSGYDDRVRVRTFDGVGQMLGCRLLADLAGPTAAAQSITAPFSTNALAAATAGAGPYNVSLAGMDVLAAAVTLHDSLALLQATNVDATEAAVRSATAAQISLIFKLVTTAASLSDQITTLVTSAVSLTRAIATCIASLGATCWEVPLKAAAVVTSIVALGEKGVTLAQKAAALPFVAQALDASIKARDLARKAAVPPAMDLDQARKQMECTLYARNCEDEEDRQVVYKKDKNGNPIPKLGEDGKPLHDSNGNPLYEVESETVVPRKGLEEQTRIARQEWDTLQQQVDLLEQERLAPWGLGVAGDGNTLLENGRIRERIDARQTCNGSDWQNCPSRYRKAIQEWECLHLGDNRGEYDKRGDDCVHVGTETVKIDDVDVTRPAGAYDRRPKIRYEFDWDVAVADAIARRKKAEEWTDLNLREEELKREIKQFQENFDTWFQGDGSILAGMKKQRDDAQHCGASPRTEMTEQKCTNASQAVIYIEQCMTPEIGEDGKPVYVVENGRTVPRLVRDTNPLATCKPNMQSRIDELKREQTGLAQRRSDAASAYGNLPSPYVAYPPDWFEYAIEAIEDKDGNPLRYEWKRSQIIETYQVKVIDEETDPPTEKWEDRTRSLPWYAREPYGGSGSAPLLVTGDLQLLDKEVCAFFVGRQWNGTAWWWPGSIQWGETYRIGLYCQRYPYSRAFEDWRRAKVGADNARKNYEDTLAQFEKLKKEYEQLQEAGAPSGGSTIAMGFGAEPALERADARGSTGPQALEARP</sequence>
<keyword evidence="3" id="KW-1133">Transmembrane helix</keyword>
<keyword evidence="3" id="KW-0812">Transmembrane</keyword>
<keyword evidence="3" id="KW-0472">Membrane</keyword>
<feature type="transmembrane region" description="Helical" evidence="3">
    <location>
        <begin position="23"/>
        <end position="46"/>
    </location>
</feature>
<reference evidence="4 5" key="1">
    <citation type="submission" date="2022-10" db="EMBL/GenBank/DDBJ databases">
        <title>Xanthomonas sp. H13-6.</title>
        <authorList>
            <person name="Liu X."/>
            <person name="Deng Z."/>
            <person name="Jiang Y."/>
            <person name="Yu T."/>
            <person name="Ai J."/>
        </authorList>
    </citation>
    <scope>NUCLEOTIDE SEQUENCE [LARGE SCALE GENOMIC DNA]</scope>
    <source>
        <strain evidence="4 5">H13-6</strain>
    </source>
</reference>
<feature type="coiled-coil region" evidence="1">
    <location>
        <begin position="943"/>
        <end position="970"/>
    </location>
</feature>
<evidence type="ECO:0000256" key="2">
    <source>
        <dbReference type="SAM" id="MobiDB-lite"/>
    </source>
</evidence>
<protein>
    <recommendedName>
        <fullName evidence="6">Type IV secretion protein Rhs</fullName>
    </recommendedName>
</protein>
<accession>A0ABT3JTH2</accession>
<name>A0ABT3JTH2_9XANT</name>